<evidence type="ECO:0000313" key="12">
    <source>
        <dbReference type="EMBL" id="NDV14006.1"/>
    </source>
</evidence>
<dbReference type="PROSITE" id="PS50929">
    <property type="entry name" value="ABC_TM1F"/>
    <property type="match status" value="1"/>
</dbReference>
<reference evidence="12 13" key="1">
    <citation type="submission" date="2020-02" db="EMBL/GenBank/DDBJ databases">
        <authorList>
            <person name="Yang Z."/>
        </authorList>
    </citation>
    <scope>NUCLEOTIDE SEQUENCE [LARGE SCALE GENOMIC DNA]</scope>
    <source>
        <strain evidence="12 13">HX-7-9</strain>
    </source>
</reference>
<evidence type="ECO:0000256" key="5">
    <source>
        <dbReference type="ARBA" id="ARBA00022741"/>
    </source>
</evidence>
<proteinExistence type="predicted"/>
<keyword evidence="4 9" id="KW-0812">Transmembrane</keyword>
<evidence type="ECO:0000313" key="13">
    <source>
        <dbReference type="Proteomes" id="UP000482578"/>
    </source>
</evidence>
<dbReference type="GO" id="GO:0005886">
    <property type="term" value="C:plasma membrane"/>
    <property type="evidence" value="ECO:0007669"/>
    <property type="project" value="UniProtKB-SubCell"/>
</dbReference>
<dbReference type="GO" id="GO:0016887">
    <property type="term" value="F:ATP hydrolysis activity"/>
    <property type="evidence" value="ECO:0007669"/>
    <property type="project" value="InterPro"/>
</dbReference>
<dbReference type="InterPro" id="IPR036640">
    <property type="entry name" value="ABC1_TM_sf"/>
</dbReference>
<feature type="domain" description="ABC transporter" evidence="10">
    <location>
        <begin position="388"/>
        <end position="590"/>
    </location>
</feature>
<dbReference type="Pfam" id="PF00005">
    <property type="entry name" value="ABC_tran"/>
    <property type="match status" value="1"/>
</dbReference>
<keyword evidence="3" id="KW-1003">Cell membrane</keyword>
<feature type="domain" description="ABC transmembrane type-1" evidence="11">
    <location>
        <begin position="59"/>
        <end position="358"/>
    </location>
</feature>
<keyword evidence="6 12" id="KW-0067">ATP-binding</keyword>
<name>A0A6B2KUT5_9NEIS</name>
<sequence length="590" mass="66499">MNWSQELVDSSLWLLKAFTLTTAIAGAVLYALAKSTVWGRQFWRLSGEYFSIRRNPRAVLTLLAILLITLFGVRMSVLFSQWYNQMYASLQKLDERLFWVSMWSFAGLASVHVVRALTSYYLNQSFVIHWRQWLNERLLSRWVDKQAYFKSQYLATPADNPDQRLQQDVTSFAALSLSLSMGVIDALVSTIEFTIILWGLSGVLELFGLEIPRGMVFVVYLYVIVATVFAFKIGKPLIRLNFLNEQLNADYRYALVRLREYGESVAFYRGEAVEGGKLRERFSGIIGNAWAIVFRSLKFQGFNFVVSQTAAVFPFIIQAQRFFSKEITLGDMVQTAQAFGQLQDNLSFFRQAYDDFAGYRAVLDRLTGFVDAIEAADTLPSPTLEDGGRTLDVTGLNIRTPQARPLLADASFSVEPGAPLLIRGRSGSGKTTLLRAIAGLWPYCEGRIRRPDGERLFLSQKPYLPLGTLREALCYPHPPADDARAAQVLADVQLGHLSERLDEAGDWSRILSLGEQQRLAFGRLLLAAPRAAFLDEATSAMDEGLEHAMYALVRARLPDLVLVSVGHRSTLERHHPHKLELTGEGRWHFA</sequence>
<feature type="transmembrane region" description="Helical" evidence="9">
    <location>
        <begin position="172"/>
        <end position="199"/>
    </location>
</feature>
<dbReference type="PANTHER" id="PTHR11384:SF59">
    <property type="entry name" value="LYSOSOMAL COBALAMIN TRANSPORTER ABCD4"/>
    <property type="match status" value="1"/>
</dbReference>
<dbReference type="PROSITE" id="PS50893">
    <property type="entry name" value="ABC_TRANSPORTER_2"/>
    <property type="match status" value="1"/>
</dbReference>
<dbReference type="InterPro" id="IPR003439">
    <property type="entry name" value="ABC_transporter-like_ATP-bd"/>
</dbReference>
<feature type="transmembrane region" description="Helical" evidence="9">
    <location>
        <begin position="211"/>
        <end position="231"/>
    </location>
</feature>
<feature type="transmembrane region" description="Helical" evidence="9">
    <location>
        <begin position="97"/>
        <end position="122"/>
    </location>
</feature>
<dbReference type="SMART" id="SM00382">
    <property type="entry name" value="AAA"/>
    <property type="match status" value="1"/>
</dbReference>
<keyword evidence="13" id="KW-1185">Reference proteome</keyword>
<evidence type="ECO:0000259" key="10">
    <source>
        <dbReference type="PROSITE" id="PS50893"/>
    </source>
</evidence>
<keyword evidence="8 9" id="KW-0472">Membrane</keyword>
<feature type="transmembrane region" description="Helical" evidence="9">
    <location>
        <begin position="12"/>
        <end position="33"/>
    </location>
</feature>
<dbReference type="PANTHER" id="PTHR11384">
    <property type="entry name" value="ATP-BINDING CASSETTE, SUB-FAMILY D MEMBER"/>
    <property type="match status" value="1"/>
</dbReference>
<gene>
    <name evidence="12" type="ORF">GZH52_14625</name>
</gene>
<dbReference type="SUPFAM" id="SSF90123">
    <property type="entry name" value="ABC transporter transmembrane region"/>
    <property type="match status" value="1"/>
</dbReference>
<keyword evidence="7 9" id="KW-1133">Transmembrane helix</keyword>
<keyword evidence="2" id="KW-0813">Transport</keyword>
<dbReference type="AlphaFoldDB" id="A0A6B2KUT5"/>
<dbReference type="Pfam" id="PF06472">
    <property type="entry name" value="ABC_membrane_2"/>
    <property type="match status" value="1"/>
</dbReference>
<dbReference type="EMBL" id="JAAGAA010000014">
    <property type="protein sequence ID" value="NDV14006.1"/>
    <property type="molecule type" value="Genomic_DNA"/>
</dbReference>
<evidence type="ECO:0000256" key="6">
    <source>
        <dbReference type="ARBA" id="ARBA00022840"/>
    </source>
</evidence>
<dbReference type="GO" id="GO:0140359">
    <property type="term" value="F:ABC-type transporter activity"/>
    <property type="evidence" value="ECO:0007669"/>
    <property type="project" value="InterPro"/>
</dbReference>
<dbReference type="InterPro" id="IPR017871">
    <property type="entry name" value="ABC_transporter-like_CS"/>
</dbReference>
<dbReference type="SUPFAM" id="SSF52540">
    <property type="entry name" value="P-loop containing nucleoside triphosphate hydrolases"/>
    <property type="match status" value="1"/>
</dbReference>
<evidence type="ECO:0000256" key="1">
    <source>
        <dbReference type="ARBA" id="ARBA00004651"/>
    </source>
</evidence>
<protein>
    <submittedName>
        <fullName evidence="12">ABC transporter ATP-binding protein/permease</fullName>
    </submittedName>
</protein>
<dbReference type="Gene3D" id="1.20.1560.10">
    <property type="entry name" value="ABC transporter type 1, transmembrane domain"/>
    <property type="match status" value="1"/>
</dbReference>
<feature type="transmembrane region" description="Helical" evidence="9">
    <location>
        <begin position="58"/>
        <end position="77"/>
    </location>
</feature>
<dbReference type="RefSeq" id="WP_163317501.1">
    <property type="nucleotide sequence ID" value="NZ_JAAGAA010000014.1"/>
</dbReference>
<evidence type="ECO:0000256" key="7">
    <source>
        <dbReference type="ARBA" id="ARBA00022989"/>
    </source>
</evidence>
<dbReference type="GO" id="GO:0005524">
    <property type="term" value="F:ATP binding"/>
    <property type="evidence" value="ECO:0007669"/>
    <property type="project" value="UniProtKB-KW"/>
</dbReference>
<dbReference type="InterPro" id="IPR027417">
    <property type="entry name" value="P-loop_NTPase"/>
</dbReference>
<evidence type="ECO:0000256" key="4">
    <source>
        <dbReference type="ARBA" id="ARBA00022692"/>
    </source>
</evidence>
<dbReference type="InterPro" id="IPR050835">
    <property type="entry name" value="ABC_transporter_sub-D"/>
</dbReference>
<evidence type="ECO:0000256" key="2">
    <source>
        <dbReference type="ARBA" id="ARBA00022448"/>
    </source>
</evidence>
<dbReference type="Proteomes" id="UP000482578">
    <property type="component" value="Unassembled WGS sequence"/>
</dbReference>
<dbReference type="InterPro" id="IPR003593">
    <property type="entry name" value="AAA+_ATPase"/>
</dbReference>
<dbReference type="Gene3D" id="3.40.50.300">
    <property type="entry name" value="P-loop containing nucleotide triphosphate hydrolases"/>
    <property type="match status" value="1"/>
</dbReference>
<dbReference type="PROSITE" id="PS00211">
    <property type="entry name" value="ABC_TRANSPORTER_1"/>
    <property type="match status" value="1"/>
</dbReference>
<evidence type="ECO:0000256" key="8">
    <source>
        <dbReference type="ARBA" id="ARBA00023136"/>
    </source>
</evidence>
<accession>A0A6B2KUT5</accession>
<evidence type="ECO:0000256" key="9">
    <source>
        <dbReference type="SAM" id="Phobius"/>
    </source>
</evidence>
<evidence type="ECO:0000256" key="3">
    <source>
        <dbReference type="ARBA" id="ARBA00022475"/>
    </source>
</evidence>
<organism evidence="12 13">
    <name type="scientific">Crenobacter caeni</name>
    <dbReference type="NCBI Taxonomy" id="2705474"/>
    <lineage>
        <taxon>Bacteria</taxon>
        <taxon>Pseudomonadati</taxon>
        <taxon>Pseudomonadota</taxon>
        <taxon>Betaproteobacteria</taxon>
        <taxon>Neisseriales</taxon>
        <taxon>Neisseriaceae</taxon>
        <taxon>Crenobacter</taxon>
    </lineage>
</organism>
<dbReference type="InterPro" id="IPR011527">
    <property type="entry name" value="ABC1_TM_dom"/>
</dbReference>
<dbReference type="CDD" id="cd03223">
    <property type="entry name" value="ABCD_peroxisomal_ALDP"/>
    <property type="match status" value="1"/>
</dbReference>
<keyword evidence="5" id="KW-0547">Nucleotide-binding</keyword>
<comment type="subcellular location">
    <subcellularLocation>
        <location evidence="1">Cell membrane</location>
        <topology evidence="1">Multi-pass membrane protein</topology>
    </subcellularLocation>
</comment>
<comment type="caution">
    <text evidence="12">The sequence shown here is derived from an EMBL/GenBank/DDBJ whole genome shotgun (WGS) entry which is preliminary data.</text>
</comment>
<evidence type="ECO:0000259" key="11">
    <source>
        <dbReference type="PROSITE" id="PS50929"/>
    </source>
</evidence>